<dbReference type="CDD" id="cd02012">
    <property type="entry name" value="TPP_TK"/>
    <property type="match status" value="1"/>
</dbReference>
<dbReference type="InterPro" id="IPR005474">
    <property type="entry name" value="Transketolase_N"/>
</dbReference>
<protein>
    <recommendedName>
        <fullName evidence="4">Transketolase N-terminal domain-containing protein</fullName>
    </recommendedName>
</protein>
<reference evidence="5" key="1">
    <citation type="journal article" date="2014" name="Front. Microbiol.">
        <title>High frequency of phylogenetically diverse reductive dehalogenase-homologous genes in deep subseafloor sedimentary metagenomes.</title>
        <authorList>
            <person name="Kawai M."/>
            <person name="Futagami T."/>
            <person name="Toyoda A."/>
            <person name="Takaki Y."/>
            <person name="Nishi S."/>
            <person name="Hori S."/>
            <person name="Arai W."/>
            <person name="Tsubouchi T."/>
            <person name="Morono Y."/>
            <person name="Uchiyama I."/>
            <person name="Ito T."/>
            <person name="Fujiyama A."/>
            <person name="Inagaki F."/>
            <person name="Takami H."/>
        </authorList>
    </citation>
    <scope>NUCLEOTIDE SEQUENCE</scope>
    <source>
        <strain evidence="5">Expedition CK06-06</strain>
    </source>
</reference>
<evidence type="ECO:0000259" key="4">
    <source>
        <dbReference type="Pfam" id="PF00456"/>
    </source>
</evidence>
<feature type="non-terminal residue" evidence="5">
    <location>
        <position position="268"/>
    </location>
</feature>
<dbReference type="SUPFAM" id="SSF52518">
    <property type="entry name" value="Thiamin diphosphate-binding fold (THDP-binding)"/>
    <property type="match status" value="1"/>
</dbReference>
<feature type="domain" description="Transketolase N-terminal" evidence="4">
    <location>
        <begin position="34"/>
        <end position="268"/>
    </location>
</feature>
<name>X1MWJ2_9ZZZZ</name>
<dbReference type="EMBL" id="BARV01007641">
    <property type="protein sequence ID" value="GAI10744.1"/>
    <property type="molecule type" value="Genomic_DNA"/>
</dbReference>
<evidence type="ECO:0000313" key="5">
    <source>
        <dbReference type="EMBL" id="GAI10744.1"/>
    </source>
</evidence>
<evidence type="ECO:0000256" key="2">
    <source>
        <dbReference type="ARBA" id="ARBA00007131"/>
    </source>
</evidence>
<dbReference type="Gene3D" id="3.40.50.970">
    <property type="match status" value="1"/>
</dbReference>
<dbReference type="PANTHER" id="PTHR47514">
    <property type="entry name" value="TRANSKETOLASE N-TERMINAL SECTION-RELATED"/>
    <property type="match status" value="1"/>
</dbReference>
<sequence>MTHSEELIRELEEKANVIRGNIFSIFEGTQEVGAQGHVGGTLSIVEIVTALYFHHMKLDPKDWDWPERDRLVLSKAHCCEAIYAVLAELGWIPKEKLNTYYRFGSPFQGHADRWCTPGLEYSGGSLGQGLSFAAGMALAEKLKVLRQPPSEAQRYMAQLLLKYDPTYRAYCILGDGECHEGQVWEAAMFATKYKLDNLIAIVDYNKYCVLGPSTEVLPLEPFVEKWKAFGWWVTEIDGHDLRQVVEVLDLTNNLYGDGKPKCIIAHTV</sequence>
<proteinExistence type="inferred from homology"/>
<gene>
    <name evidence="5" type="ORF">S06H3_15523</name>
</gene>
<dbReference type="Pfam" id="PF00456">
    <property type="entry name" value="Transketolase_N"/>
    <property type="match status" value="1"/>
</dbReference>
<keyword evidence="3" id="KW-0786">Thiamine pyrophosphate</keyword>
<comment type="caution">
    <text evidence="5">The sequence shown here is derived from an EMBL/GenBank/DDBJ whole genome shotgun (WGS) entry which is preliminary data.</text>
</comment>
<dbReference type="AlphaFoldDB" id="X1MWJ2"/>
<comment type="similarity">
    <text evidence="2">Belongs to the transketolase family.</text>
</comment>
<evidence type="ECO:0000256" key="1">
    <source>
        <dbReference type="ARBA" id="ARBA00001964"/>
    </source>
</evidence>
<comment type="cofactor">
    <cofactor evidence="1">
        <name>thiamine diphosphate</name>
        <dbReference type="ChEBI" id="CHEBI:58937"/>
    </cofactor>
</comment>
<evidence type="ECO:0000256" key="3">
    <source>
        <dbReference type="ARBA" id="ARBA00023052"/>
    </source>
</evidence>
<dbReference type="PANTHER" id="PTHR47514:SF1">
    <property type="entry name" value="TRANSKETOLASE N-TERMINAL SECTION-RELATED"/>
    <property type="match status" value="1"/>
</dbReference>
<accession>X1MWJ2</accession>
<dbReference type="InterPro" id="IPR029061">
    <property type="entry name" value="THDP-binding"/>
</dbReference>
<organism evidence="5">
    <name type="scientific">marine sediment metagenome</name>
    <dbReference type="NCBI Taxonomy" id="412755"/>
    <lineage>
        <taxon>unclassified sequences</taxon>
        <taxon>metagenomes</taxon>
        <taxon>ecological metagenomes</taxon>
    </lineage>
</organism>